<keyword evidence="4" id="KW-1185">Reference proteome</keyword>
<feature type="transmembrane region" description="Helical" evidence="1">
    <location>
        <begin position="174"/>
        <end position="192"/>
    </location>
</feature>
<evidence type="ECO:0000259" key="2">
    <source>
        <dbReference type="Pfam" id="PF20182"/>
    </source>
</evidence>
<organism evidence="3 4">
    <name type="scientific">Streptomyces actuosus</name>
    <dbReference type="NCBI Taxonomy" id="1885"/>
    <lineage>
        <taxon>Bacteria</taxon>
        <taxon>Bacillati</taxon>
        <taxon>Actinomycetota</taxon>
        <taxon>Actinomycetes</taxon>
        <taxon>Kitasatosporales</taxon>
        <taxon>Streptomycetaceae</taxon>
        <taxon>Streptomyces</taxon>
    </lineage>
</organism>
<sequence>MVMLPPMWLLTLYGVGRWRSAPRRNRVLSTMWLCWTLAVTLGTPAVRRVVDAVLGVASVTNLLVHLLGLTATAAVLEFIREVTGQARGRVSRWNLAGLAAGAATLAVAFAVMPRPDGEVDLLTYSQDSTAGYVYWTVQTGYSAIGLLVSAWVCWTHGRYAVPGPARISLRLMRVAIAADAVYLLHRFTYVTARHLHWPVPDSAVVTGTTQALLGLSWLLFALAVIWPALAEHRLRRAAARQAAGIAPLWRMLQTGAPGVVLPLPDELRRNHPRLRLYRYVVEIQDGVLHLERHLDASHPPAAEAELRAAGVDETLLAPAVEAVLLRYALEAELAGRREVPGDRPKGPGAPDLDAEIRWLTQVAAAMEAPAVAAAARRLGETPTVAR</sequence>
<accession>A0A2U9P9E7</accession>
<dbReference type="NCBIfam" id="NF042915">
    <property type="entry name" value="MAB_1171c_fam"/>
    <property type="match status" value="1"/>
</dbReference>
<evidence type="ECO:0000313" key="3">
    <source>
        <dbReference type="EMBL" id="AWT45588.1"/>
    </source>
</evidence>
<gene>
    <name evidence="3" type="ORF">DMT42_27085</name>
</gene>
<reference evidence="3 4" key="1">
    <citation type="submission" date="2018-06" db="EMBL/GenBank/DDBJ databases">
        <title>The complete genome sequence of a nosiheptide producer Streptomyces actuosus ATCC 25421: deducing the ability of producing a new class III lantibiotics.</title>
        <authorList>
            <person name="Liu W."/>
            <person name="Sun F."/>
            <person name="Hu Y."/>
        </authorList>
    </citation>
    <scope>NUCLEOTIDE SEQUENCE [LARGE SCALE GENOMIC DNA]</scope>
    <source>
        <strain evidence="3 4">ATCC 25421</strain>
    </source>
</reference>
<proteinExistence type="predicted"/>
<dbReference type="OrthoDB" id="3685619at2"/>
<evidence type="ECO:0000256" key="1">
    <source>
        <dbReference type="SAM" id="Phobius"/>
    </source>
</evidence>
<evidence type="ECO:0000313" key="4">
    <source>
        <dbReference type="Proteomes" id="UP000247634"/>
    </source>
</evidence>
<feature type="domain" description="DUF6545" evidence="2">
    <location>
        <begin position="238"/>
        <end position="366"/>
    </location>
</feature>
<dbReference type="EMBL" id="CP029788">
    <property type="protein sequence ID" value="AWT45588.1"/>
    <property type="molecule type" value="Genomic_DNA"/>
</dbReference>
<dbReference type="InterPro" id="IPR046675">
    <property type="entry name" value="DUF6545"/>
</dbReference>
<feature type="transmembrane region" description="Helical" evidence="1">
    <location>
        <begin position="91"/>
        <end position="112"/>
    </location>
</feature>
<protein>
    <recommendedName>
        <fullName evidence="2">DUF6545 domain-containing protein</fullName>
    </recommendedName>
</protein>
<keyword evidence="1" id="KW-0472">Membrane</keyword>
<feature type="transmembrane region" description="Helical" evidence="1">
    <location>
        <begin position="52"/>
        <end position="79"/>
    </location>
</feature>
<dbReference type="Pfam" id="PF20182">
    <property type="entry name" value="DUF6545"/>
    <property type="match status" value="1"/>
</dbReference>
<feature type="transmembrane region" description="Helical" evidence="1">
    <location>
        <begin position="132"/>
        <end position="154"/>
    </location>
</feature>
<feature type="transmembrane region" description="Helical" evidence="1">
    <location>
        <begin position="212"/>
        <end position="230"/>
    </location>
</feature>
<name>A0A2U9P9E7_STRAS</name>
<dbReference type="AlphaFoldDB" id="A0A2U9P9E7"/>
<dbReference type="Proteomes" id="UP000247634">
    <property type="component" value="Chromosome"/>
</dbReference>
<keyword evidence="1" id="KW-1133">Transmembrane helix</keyword>
<dbReference type="KEGG" id="sact:DMT42_27085"/>
<dbReference type="InterPro" id="IPR050039">
    <property type="entry name" value="MAB_1171c-like"/>
</dbReference>
<keyword evidence="1" id="KW-0812">Transmembrane</keyword>